<feature type="domain" description="HTH arsR-type" evidence="4">
    <location>
        <begin position="1"/>
        <end position="90"/>
    </location>
</feature>
<dbReference type="PANTHER" id="PTHR33154">
    <property type="entry name" value="TRANSCRIPTIONAL REGULATOR, ARSR FAMILY"/>
    <property type="match status" value="1"/>
</dbReference>
<dbReference type="PANTHER" id="PTHR33154:SF18">
    <property type="entry name" value="ARSENICAL RESISTANCE OPERON REPRESSOR"/>
    <property type="match status" value="1"/>
</dbReference>
<dbReference type="CDD" id="cd00090">
    <property type="entry name" value="HTH_ARSR"/>
    <property type="match status" value="1"/>
</dbReference>
<sequence>MDIFLKSIAALNDETRVLILRFLDEYGETCVCDMQSSFNMIQSRLSRHLKILKDAGFLRVERKGTWAYYSIRKPLDRFRSEALQEIGHLDIKLPDLNKISQTQGCKI</sequence>
<dbReference type="Gene3D" id="1.10.10.10">
    <property type="entry name" value="Winged helix-like DNA-binding domain superfamily/Winged helix DNA-binding domain"/>
    <property type="match status" value="1"/>
</dbReference>
<dbReference type="Pfam" id="PF01022">
    <property type="entry name" value="HTH_5"/>
    <property type="match status" value="1"/>
</dbReference>
<dbReference type="InterPro" id="IPR036388">
    <property type="entry name" value="WH-like_DNA-bd_sf"/>
</dbReference>
<evidence type="ECO:0000256" key="3">
    <source>
        <dbReference type="ARBA" id="ARBA00023163"/>
    </source>
</evidence>
<keyword evidence="6" id="KW-1185">Reference proteome</keyword>
<proteinExistence type="predicted"/>
<evidence type="ECO:0000259" key="4">
    <source>
        <dbReference type="PROSITE" id="PS50987"/>
    </source>
</evidence>
<dbReference type="PROSITE" id="PS50987">
    <property type="entry name" value="HTH_ARSR_2"/>
    <property type="match status" value="1"/>
</dbReference>
<protein>
    <submittedName>
        <fullName evidence="5">Metalloregulator ArsR/SmtB family transcription factor</fullName>
    </submittedName>
</protein>
<accession>A0ABT7QY74</accession>
<dbReference type="NCBIfam" id="NF033788">
    <property type="entry name" value="HTH_metalloreg"/>
    <property type="match status" value="1"/>
</dbReference>
<gene>
    <name evidence="5" type="ORF">PGH07_06130</name>
</gene>
<dbReference type="EMBL" id="JAQIBD010000002">
    <property type="protein sequence ID" value="MDM5271747.1"/>
    <property type="molecule type" value="Genomic_DNA"/>
</dbReference>
<keyword evidence="1" id="KW-0805">Transcription regulation</keyword>
<dbReference type="InterPro" id="IPR001845">
    <property type="entry name" value="HTH_ArsR_DNA-bd_dom"/>
</dbReference>
<keyword evidence="3" id="KW-0804">Transcription</keyword>
<evidence type="ECO:0000313" key="5">
    <source>
        <dbReference type="EMBL" id="MDM5271747.1"/>
    </source>
</evidence>
<reference evidence="5" key="1">
    <citation type="submission" date="2023-01" db="EMBL/GenBank/DDBJ databases">
        <title>Sulfurovum sp. zt1-1 genome assembly.</title>
        <authorList>
            <person name="Wang J."/>
        </authorList>
    </citation>
    <scope>NUCLEOTIDE SEQUENCE</scope>
    <source>
        <strain evidence="5">Zt1-1</strain>
    </source>
</reference>
<evidence type="ECO:0000256" key="2">
    <source>
        <dbReference type="ARBA" id="ARBA00023125"/>
    </source>
</evidence>
<dbReference type="RefSeq" id="WP_289413474.1">
    <property type="nucleotide sequence ID" value="NZ_JAQIBD010000002.1"/>
</dbReference>
<evidence type="ECO:0000256" key="1">
    <source>
        <dbReference type="ARBA" id="ARBA00023015"/>
    </source>
</evidence>
<comment type="caution">
    <text evidence="5">The sequence shown here is derived from an EMBL/GenBank/DDBJ whole genome shotgun (WGS) entry which is preliminary data.</text>
</comment>
<dbReference type="InterPro" id="IPR051081">
    <property type="entry name" value="HTH_MetalResp_TranReg"/>
</dbReference>
<dbReference type="InterPro" id="IPR036390">
    <property type="entry name" value="WH_DNA-bd_sf"/>
</dbReference>
<dbReference type="InterPro" id="IPR011991">
    <property type="entry name" value="ArsR-like_HTH"/>
</dbReference>
<keyword evidence="2" id="KW-0238">DNA-binding</keyword>
<dbReference type="PRINTS" id="PR00778">
    <property type="entry name" value="HTHARSR"/>
</dbReference>
<organism evidence="5 6">
    <name type="scientific">Sulfurovum zhangzhouensis</name>
    <dbReference type="NCBI Taxonomy" id="3019067"/>
    <lineage>
        <taxon>Bacteria</taxon>
        <taxon>Pseudomonadati</taxon>
        <taxon>Campylobacterota</taxon>
        <taxon>Epsilonproteobacteria</taxon>
        <taxon>Campylobacterales</taxon>
        <taxon>Sulfurovaceae</taxon>
        <taxon>Sulfurovum</taxon>
    </lineage>
</organism>
<name>A0ABT7QY74_9BACT</name>
<dbReference type="SMART" id="SM00418">
    <property type="entry name" value="HTH_ARSR"/>
    <property type="match status" value="1"/>
</dbReference>
<dbReference type="Proteomes" id="UP001169069">
    <property type="component" value="Unassembled WGS sequence"/>
</dbReference>
<evidence type="ECO:0000313" key="6">
    <source>
        <dbReference type="Proteomes" id="UP001169069"/>
    </source>
</evidence>
<dbReference type="SUPFAM" id="SSF46785">
    <property type="entry name" value="Winged helix' DNA-binding domain"/>
    <property type="match status" value="1"/>
</dbReference>